<dbReference type="Proteomes" id="UP000257039">
    <property type="component" value="Unassembled WGS sequence"/>
</dbReference>
<evidence type="ECO:0000313" key="1">
    <source>
        <dbReference type="EMBL" id="RDH44449.1"/>
    </source>
</evidence>
<organism evidence="1 2">
    <name type="scientific">Zooshikella ganghwensis</name>
    <dbReference type="NCBI Taxonomy" id="202772"/>
    <lineage>
        <taxon>Bacteria</taxon>
        <taxon>Pseudomonadati</taxon>
        <taxon>Pseudomonadota</taxon>
        <taxon>Gammaproteobacteria</taxon>
        <taxon>Oceanospirillales</taxon>
        <taxon>Zooshikellaceae</taxon>
        <taxon>Zooshikella</taxon>
    </lineage>
</organism>
<protein>
    <submittedName>
        <fullName evidence="1">Uncharacterized protein</fullName>
    </submittedName>
</protein>
<comment type="caution">
    <text evidence="1">The sequence shown here is derived from an EMBL/GenBank/DDBJ whole genome shotgun (WGS) entry which is preliminary data.</text>
</comment>
<accession>A0A4P9VP48</accession>
<keyword evidence="2" id="KW-1185">Reference proteome</keyword>
<reference evidence="1 2" key="1">
    <citation type="submission" date="2017-04" db="EMBL/GenBank/DDBJ databases">
        <title>Draft genome sequence of Zooshikella ganghwensis VG4 isolated from Red Sea sediments.</title>
        <authorList>
            <person name="Rehman Z."/>
            <person name="Alam I."/>
            <person name="Kamau A."/>
            <person name="Bajic V."/>
            <person name="Leiknes T."/>
        </authorList>
    </citation>
    <scope>NUCLEOTIDE SEQUENCE [LARGE SCALE GENOMIC DNA]</scope>
    <source>
        <strain evidence="1 2">VG4</strain>
    </source>
</reference>
<sequence>MACSTDVRQTFDKGAFYSNKKISDWLGHYSYPITFFKKSFLEGVYSLKGKNTRSNTRELRQRVWLLI</sequence>
<dbReference type="EMBL" id="NDXW01000001">
    <property type="protein sequence ID" value="RDH44449.1"/>
    <property type="molecule type" value="Genomic_DNA"/>
</dbReference>
<proteinExistence type="predicted"/>
<name>A0A4P9VP48_9GAMM</name>
<gene>
    <name evidence="1" type="ORF">B9G39_13940</name>
</gene>
<dbReference type="AlphaFoldDB" id="A0A4P9VP48"/>
<evidence type="ECO:0000313" key="2">
    <source>
        <dbReference type="Proteomes" id="UP000257039"/>
    </source>
</evidence>